<evidence type="ECO:0000313" key="1">
    <source>
        <dbReference type="EMBL" id="KAG0411529.1"/>
    </source>
</evidence>
<comment type="caution">
    <text evidence="1">The sequence shown here is derived from an EMBL/GenBank/DDBJ whole genome shotgun (WGS) entry which is preliminary data.</text>
</comment>
<keyword evidence="2" id="KW-1185">Reference proteome</keyword>
<gene>
    <name evidence="1" type="ORF">HPB47_011342</name>
</gene>
<evidence type="ECO:0000313" key="2">
    <source>
        <dbReference type="Proteomes" id="UP000805193"/>
    </source>
</evidence>
<accession>A0AC60NWI8</accession>
<dbReference type="Proteomes" id="UP000805193">
    <property type="component" value="Unassembled WGS sequence"/>
</dbReference>
<protein>
    <submittedName>
        <fullName evidence="1">Uncharacterized protein</fullName>
    </submittedName>
</protein>
<name>A0AC60NWI8_IXOPE</name>
<proteinExistence type="predicted"/>
<organism evidence="1 2">
    <name type="scientific">Ixodes persulcatus</name>
    <name type="common">Taiga tick</name>
    <dbReference type="NCBI Taxonomy" id="34615"/>
    <lineage>
        <taxon>Eukaryota</taxon>
        <taxon>Metazoa</taxon>
        <taxon>Ecdysozoa</taxon>
        <taxon>Arthropoda</taxon>
        <taxon>Chelicerata</taxon>
        <taxon>Arachnida</taxon>
        <taxon>Acari</taxon>
        <taxon>Parasitiformes</taxon>
        <taxon>Ixodida</taxon>
        <taxon>Ixodoidea</taxon>
        <taxon>Ixodidae</taxon>
        <taxon>Ixodinae</taxon>
        <taxon>Ixodes</taxon>
    </lineage>
</organism>
<sequence>MTGRRSRLGVALRRHDANVAARMAQEPRLGSLHVRFGRGHRADFIFGIWQLPPFANQAFVVDSPRHLPEASGRLDTSAASVFESGSGPISMDPSPGRTLTQNSCPIPGWPPVGDLSSFRTRRARTPHHGPADARMAPKPRNGSATGLRTGATIFRGSYTPPHLTLDLSGCYDPTQPIERFEHAT</sequence>
<dbReference type="EMBL" id="JABSTQ010011423">
    <property type="protein sequence ID" value="KAG0411529.1"/>
    <property type="molecule type" value="Genomic_DNA"/>
</dbReference>
<reference evidence="1 2" key="1">
    <citation type="journal article" date="2020" name="Cell">
        <title>Large-Scale Comparative Analyses of Tick Genomes Elucidate Their Genetic Diversity and Vector Capacities.</title>
        <authorList>
            <consortium name="Tick Genome and Microbiome Consortium (TIGMIC)"/>
            <person name="Jia N."/>
            <person name="Wang J."/>
            <person name="Shi W."/>
            <person name="Du L."/>
            <person name="Sun Y."/>
            <person name="Zhan W."/>
            <person name="Jiang J.F."/>
            <person name="Wang Q."/>
            <person name="Zhang B."/>
            <person name="Ji P."/>
            <person name="Bell-Sakyi L."/>
            <person name="Cui X.M."/>
            <person name="Yuan T.T."/>
            <person name="Jiang B.G."/>
            <person name="Yang W.F."/>
            <person name="Lam T.T."/>
            <person name="Chang Q.C."/>
            <person name="Ding S.J."/>
            <person name="Wang X.J."/>
            <person name="Zhu J.G."/>
            <person name="Ruan X.D."/>
            <person name="Zhao L."/>
            <person name="Wei J.T."/>
            <person name="Ye R.Z."/>
            <person name="Que T.C."/>
            <person name="Du C.H."/>
            <person name="Zhou Y.H."/>
            <person name="Cheng J.X."/>
            <person name="Dai P.F."/>
            <person name="Guo W.B."/>
            <person name="Han X.H."/>
            <person name="Huang E.J."/>
            <person name="Li L.F."/>
            <person name="Wei W."/>
            <person name="Gao Y.C."/>
            <person name="Liu J.Z."/>
            <person name="Shao H.Z."/>
            <person name="Wang X."/>
            <person name="Wang C.C."/>
            <person name="Yang T.C."/>
            <person name="Huo Q.B."/>
            <person name="Li W."/>
            <person name="Chen H.Y."/>
            <person name="Chen S.E."/>
            <person name="Zhou L.G."/>
            <person name="Ni X.B."/>
            <person name="Tian J.H."/>
            <person name="Sheng Y."/>
            <person name="Liu T."/>
            <person name="Pan Y.S."/>
            <person name="Xia L.Y."/>
            <person name="Li J."/>
            <person name="Zhao F."/>
            <person name="Cao W.C."/>
        </authorList>
    </citation>
    <scope>NUCLEOTIDE SEQUENCE [LARGE SCALE GENOMIC DNA]</scope>
    <source>
        <strain evidence="1">Iper-2018</strain>
    </source>
</reference>